<dbReference type="PANTHER" id="PTHR39431">
    <property type="entry name" value="FRPA/C-RELATED PROTEIN"/>
    <property type="match status" value="1"/>
</dbReference>
<evidence type="ECO:0000313" key="4">
    <source>
        <dbReference type="Proteomes" id="UP001595526"/>
    </source>
</evidence>
<accession>A0ABV7JTX1</accession>
<dbReference type="SUPFAM" id="SSF56300">
    <property type="entry name" value="Metallo-dependent phosphatases"/>
    <property type="match status" value="1"/>
</dbReference>
<feature type="domain" description="Calcineurin-like phosphoesterase" evidence="2">
    <location>
        <begin position="36"/>
        <end position="259"/>
    </location>
</feature>
<dbReference type="EMBL" id="JBHRTA010000056">
    <property type="protein sequence ID" value="MFC3199566.1"/>
    <property type="molecule type" value="Genomic_DNA"/>
</dbReference>
<keyword evidence="1" id="KW-0732">Signal</keyword>
<proteinExistence type="predicted"/>
<dbReference type="PANTHER" id="PTHR39431:SF1">
    <property type="entry name" value="FRPA_C-RELATED PROTEIN"/>
    <property type="match status" value="1"/>
</dbReference>
<dbReference type="Gene3D" id="3.60.21.10">
    <property type="match status" value="1"/>
</dbReference>
<feature type="chain" id="PRO_5045769834" evidence="1">
    <location>
        <begin position="24"/>
        <end position="594"/>
    </location>
</feature>
<dbReference type="RefSeq" id="WP_379025314.1">
    <property type="nucleotide sequence ID" value="NZ_JBHRTA010000056.1"/>
</dbReference>
<evidence type="ECO:0000313" key="3">
    <source>
        <dbReference type="EMBL" id="MFC3199566.1"/>
    </source>
</evidence>
<evidence type="ECO:0000256" key="1">
    <source>
        <dbReference type="SAM" id="SignalP"/>
    </source>
</evidence>
<protein>
    <submittedName>
        <fullName evidence="3">Metallophosphoesterase</fullName>
    </submittedName>
</protein>
<dbReference type="Proteomes" id="UP001595526">
    <property type="component" value="Unassembled WGS sequence"/>
</dbReference>
<sequence length="594" mass="65317">MMIKKLINLLYAAVLIAPGAVYAQPAGHAGEAKTFSIAVIPDTQYNTEESQGGNNALFESMIQWVLDNREKENIVYLAHVGDITDKGDSQPEQWVNAAKALYPLEEPLPGLPHGLPYGLAIGNHDQYPSQFAVTGKTENYNKYFGVDHFKGRDYYGGHFGDDNDSHYDLISAGGLDLIIIYIEYDAFDEQQDAMNDWAVELLQRYSDRKAIIVSHYILGFNPVAGSNVAGPAAFGKQGQRLYDRIKTQPNVFLMLCGHVGANGEGYRQDTYAGHTVKTMLSDYQSRPMGGNGLMRLLTFDLEKDVLHVRTLSPYHGLEETDDDSRFTVPLFREAAASRQFDFNFDGKADIFRFVGGNWYDAEGIKASLGQKGDIPVPSYYRHFGKTSPAVYRRAAAAFYLNDWEATPLGEVGDVPVPADYDGDGVADVAVWNPRTAEWLVAGSEPVKHGWAESVPVPADYDGDGAAERAVWRFSNNTWYIATVGNVPFGENGDVPVPADYDGDGKADMAVWRPATGEWLVYGQEAPLATLGKRGDLPIPGDYSGSGRAQAAVFDPAEKAVILENGTRIPMEASIDEVVNLPYAIKAYYLELLKK</sequence>
<evidence type="ECO:0000259" key="2">
    <source>
        <dbReference type="Pfam" id="PF00149"/>
    </source>
</evidence>
<gene>
    <name evidence="3" type="ORF">ACFOET_18260</name>
</gene>
<name>A0ABV7JTX1_9SPHI</name>
<keyword evidence="4" id="KW-1185">Reference proteome</keyword>
<dbReference type="InterPro" id="IPR029052">
    <property type="entry name" value="Metallo-depent_PP-like"/>
</dbReference>
<dbReference type="InterPro" id="IPR028994">
    <property type="entry name" value="Integrin_alpha_N"/>
</dbReference>
<dbReference type="InterPro" id="IPR004843">
    <property type="entry name" value="Calcineurin-like_PHP"/>
</dbReference>
<dbReference type="Pfam" id="PF00149">
    <property type="entry name" value="Metallophos"/>
    <property type="match status" value="1"/>
</dbReference>
<dbReference type="SUPFAM" id="SSF69318">
    <property type="entry name" value="Integrin alpha N-terminal domain"/>
    <property type="match status" value="1"/>
</dbReference>
<organism evidence="3 4">
    <name type="scientific">Parapedobacter deserti</name>
    <dbReference type="NCBI Taxonomy" id="1912957"/>
    <lineage>
        <taxon>Bacteria</taxon>
        <taxon>Pseudomonadati</taxon>
        <taxon>Bacteroidota</taxon>
        <taxon>Sphingobacteriia</taxon>
        <taxon>Sphingobacteriales</taxon>
        <taxon>Sphingobacteriaceae</taxon>
        <taxon>Parapedobacter</taxon>
    </lineage>
</organism>
<comment type="caution">
    <text evidence="3">The sequence shown here is derived from an EMBL/GenBank/DDBJ whole genome shotgun (WGS) entry which is preliminary data.</text>
</comment>
<feature type="signal peptide" evidence="1">
    <location>
        <begin position="1"/>
        <end position="23"/>
    </location>
</feature>
<reference evidence="4" key="1">
    <citation type="journal article" date="2019" name="Int. J. Syst. Evol. Microbiol.">
        <title>The Global Catalogue of Microorganisms (GCM) 10K type strain sequencing project: providing services to taxonomists for standard genome sequencing and annotation.</title>
        <authorList>
            <consortium name="The Broad Institute Genomics Platform"/>
            <consortium name="The Broad Institute Genome Sequencing Center for Infectious Disease"/>
            <person name="Wu L."/>
            <person name="Ma J."/>
        </authorList>
    </citation>
    <scope>NUCLEOTIDE SEQUENCE [LARGE SCALE GENOMIC DNA]</scope>
    <source>
        <strain evidence="4">KCTC 52416</strain>
    </source>
</reference>